<evidence type="ECO:0000256" key="1">
    <source>
        <dbReference type="ARBA" id="ARBA00022679"/>
    </source>
</evidence>
<keyword evidence="2" id="KW-0012">Acyltransferase</keyword>
<reference evidence="4" key="1">
    <citation type="journal article" date="2014" name="Int. J. Syst. Evol. Microbiol.">
        <title>Complete genome sequence of Corynebacterium casei LMG S-19264T (=DSM 44701T), isolated from a smear-ripened cheese.</title>
        <authorList>
            <consortium name="US DOE Joint Genome Institute (JGI-PGF)"/>
            <person name="Walter F."/>
            <person name="Albersmeier A."/>
            <person name="Kalinowski J."/>
            <person name="Ruckert C."/>
        </authorList>
    </citation>
    <scope>NUCLEOTIDE SEQUENCE</scope>
    <source>
        <strain evidence="4">CGMCC 4.5737</strain>
    </source>
</reference>
<feature type="domain" description="N-acetyltransferase" evidence="3">
    <location>
        <begin position="153"/>
        <end position="314"/>
    </location>
</feature>
<keyword evidence="5" id="KW-1185">Reference proteome</keyword>
<evidence type="ECO:0000313" key="4">
    <source>
        <dbReference type="EMBL" id="GGM70997.1"/>
    </source>
</evidence>
<name>A0A8J3CG73_9PSEU</name>
<dbReference type="AlphaFoldDB" id="A0A8J3CG73"/>
<dbReference type="SUPFAM" id="SSF55729">
    <property type="entry name" value="Acyl-CoA N-acyltransferases (Nat)"/>
    <property type="match status" value="1"/>
</dbReference>
<dbReference type="InterPro" id="IPR016181">
    <property type="entry name" value="Acyl_CoA_acyltransferase"/>
</dbReference>
<evidence type="ECO:0000313" key="5">
    <source>
        <dbReference type="Proteomes" id="UP000637578"/>
    </source>
</evidence>
<organism evidence="4 5">
    <name type="scientific">Longimycelium tulufanense</name>
    <dbReference type="NCBI Taxonomy" id="907463"/>
    <lineage>
        <taxon>Bacteria</taxon>
        <taxon>Bacillati</taxon>
        <taxon>Actinomycetota</taxon>
        <taxon>Actinomycetes</taxon>
        <taxon>Pseudonocardiales</taxon>
        <taxon>Pseudonocardiaceae</taxon>
        <taxon>Longimycelium</taxon>
    </lineage>
</organism>
<dbReference type="Pfam" id="PF13508">
    <property type="entry name" value="Acetyltransf_7"/>
    <property type="match status" value="1"/>
</dbReference>
<dbReference type="Gene3D" id="3.40.630.30">
    <property type="match status" value="1"/>
</dbReference>
<evidence type="ECO:0000259" key="3">
    <source>
        <dbReference type="PROSITE" id="PS51186"/>
    </source>
</evidence>
<sequence length="314" mass="33727">MEAPAVSISRDLLAAQSERLVGLDPLLPRVHALPPGDVVTAGLSDGRLVAGVLLRSENGPGMVPSLWSARQAHEMFPLVGDAGPEGVDALLRVWRQRLERLGPPNPDSSCVVTWPSRDATVTRVLLDHGLVPLSVLAVRLAPPPAAMTVPDGLLIRRATPADLDAVHGLAMAELRYSALVGGAMVRPDAGSLKRGMLRSRLLAGDPVWLAEREGVTVAMAECGWSDPDPDSWAVRLPPGRWAYVNCVSVLPGARGRGVGRQLMDAVHTRLATTGAAGTYLYYNPPNPLSSVFWPRQGYRPLWTVWEVRPADALR</sequence>
<keyword evidence="1" id="KW-0808">Transferase</keyword>
<dbReference type="Proteomes" id="UP000637578">
    <property type="component" value="Unassembled WGS sequence"/>
</dbReference>
<accession>A0A8J3CG73</accession>
<dbReference type="PANTHER" id="PTHR43877">
    <property type="entry name" value="AMINOALKYLPHOSPHONATE N-ACETYLTRANSFERASE-RELATED-RELATED"/>
    <property type="match status" value="1"/>
</dbReference>
<proteinExistence type="predicted"/>
<dbReference type="PROSITE" id="PS51186">
    <property type="entry name" value="GNAT"/>
    <property type="match status" value="1"/>
</dbReference>
<protein>
    <submittedName>
        <fullName evidence="4">GNAT family N-acetyltransferase</fullName>
    </submittedName>
</protein>
<dbReference type="InterPro" id="IPR000182">
    <property type="entry name" value="GNAT_dom"/>
</dbReference>
<dbReference type="GO" id="GO:0016747">
    <property type="term" value="F:acyltransferase activity, transferring groups other than amino-acyl groups"/>
    <property type="evidence" value="ECO:0007669"/>
    <property type="project" value="InterPro"/>
</dbReference>
<dbReference type="InterPro" id="IPR050832">
    <property type="entry name" value="Bact_Acetyltransf"/>
</dbReference>
<dbReference type="EMBL" id="BMMK01000026">
    <property type="protein sequence ID" value="GGM70997.1"/>
    <property type="molecule type" value="Genomic_DNA"/>
</dbReference>
<gene>
    <name evidence="4" type="ORF">GCM10012275_46810</name>
</gene>
<evidence type="ECO:0000256" key="2">
    <source>
        <dbReference type="ARBA" id="ARBA00023315"/>
    </source>
</evidence>
<dbReference type="CDD" id="cd04301">
    <property type="entry name" value="NAT_SF"/>
    <property type="match status" value="1"/>
</dbReference>
<comment type="caution">
    <text evidence="4">The sequence shown here is derived from an EMBL/GenBank/DDBJ whole genome shotgun (WGS) entry which is preliminary data.</text>
</comment>
<reference evidence="4" key="2">
    <citation type="submission" date="2020-09" db="EMBL/GenBank/DDBJ databases">
        <authorList>
            <person name="Sun Q."/>
            <person name="Zhou Y."/>
        </authorList>
    </citation>
    <scope>NUCLEOTIDE SEQUENCE</scope>
    <source>
        <strain evidence="4">CGMCC 4.5737</strain>
    </source>
</reference>